<dbReference type="OrthoDB" id="4978934at2"/>
<dbReference type="Pfam" id="PF06013">
    <property type="entry name" value="WXG100"/>
    <property type="match status" value="1"/>
</dbReference>
<protein>
    <recommendedName>
        <fullName evidence="1">ESAT-6-like protein</fullName>
    </recommendedName>
</protein>
<dbReference type="EMBL" id="SODD01000069">
    <property type="protein sequence ID" value="TDW08585.1"/>
    <property type="molecule type" value="Genomic_DNA"/>
</dbReference>
<gene>
    <name evidence="2" type="ORF">EDD63_1691</name>
</gene>
<keyword evidence="3" id="KW-1185">Reference proteome</keyword>
<dbReference type="InterPro" id="IPR010310">
    <property type="entry name" value="T7SS_ESAT-6-like"/>
</dbReference>
<sequence>MQIRIEPEMLEEISTNLKNEGQNFEDCIGKMEAQIGRIPDAWAGQAAEAYQGQFAELKPSFEKVRELIADISQQINDVIRASQELDEDIASKLR</sequence>
<organism evidence="2 3">
    <name type="scientific">Breznakia blatticola</name>
    <dbReference type="NCBI Taxonomy" id="1754012"/>
    <lineage>
        <taxon>Bacteria</taxon>
        <taxon>Bacillati</taxon>
        <taxon>Bacillota</taxon>
        <taxon>Erysipelotrichia</taxon>
        <taxon>Erysipelotrichales</taxon>
        <taxon>Erysipelotrichaceae</taxon>
        <taxon>Breznakia</taxon>
    </lineage>
</organism>
<accession>A0A4R7ZC42</accession>
<dbReference type="InterPro" id="IPR036689">
    <property type="entry name" value="ESAT-6-like_sf"/>
</dbReference>
<dbReference type="RefSeq" id="WP_134171395.1">
    <property type="nucleotide sequence ID" value="NZ_SODD01000069.1"/>
</dbReference>
<name>A0A4R7ZC42_9FIRM</name>
<comment type="caution">
    <text evidence="2">The sequence shown here is derived from an EMBL/GenBank/DDBJ whole genome shotgun (WGS) entry which is preliminary data.</text>
</comment>
<dbReference type="NCBIfam" id="TIGR03930">
    <property type="entry name" value="WXG100_ESAT6"/>
    <property type="match status" value="1"/>
</dbReference>
<reference evidence="2 3" key="1">
    <citation type="submission" date="2019-03" db="EMBL/GenBank/DDBJ databases">
        <title>Genomic Encyclopedia of Type Strains, Phase IV (KMG-IV): sequencing the most valuable type-strain genomes for metagenomic binning, comparative biology and taxonomic classification.</title>
        <authorList>
            <person name="Goeker M."/>
        </authorList>
    </citation>
    <scope>NUCLEOTIDE SEQUENCE [LARGE SCALE GENOMIC DNA]</scope>
    <source>
        <strain evidence="2 3">DSM 28867</strain>
    </source>
</reference>
<dbReference type="AlphaFoldDB" id="A0A4R7ZC42"/>
<proteinExistence type="inferred from homology"/>
<dbReference type="Gene3D" id="1.10.287.1060">
    <property type="entry name" value="ESAT-6-like"/>
    <property type="match status" value="1"/>
</dbReference>
<evidence type="ECO:0000313" key="2">
    <source>
        <dbReference type="EMBL" id="TDW08585.1"/>
    </source>
</evidence>
<dbReference type="Proteomes" id="UP000294743">
    <property type="component" value="Unassembled WGS sequence"/>
</dbReference>
<evidence type="ECO:0000313" key="3">
    <source>
        <dbReference type="Proteomes" id="UP000294743"/>
    </source>
</evidence>
<comment type="similarity">
    <text evidence="1">Belongs to the WXG100 family.</text>
</comment>
<evidence type="ECO:0000256" key="1">
    <source>
        <dbReference type="RuleBase" id="RU362001"/>
    </source>
</evidence>
<dbReference type="SUPFAM" id="SSF140453">
    <property type="entry name" value="EsxAB dimer-like"/>
    <property type="match status" value="1"/>
</dbReference>